<dbReference type="PROSITE" id="PS51257">
    <property type="entry name" value="PROKAR_LIPOPROTEIN"/>
    <property type="match status" value="1"/>
</dbReference>
<dbReference type="InterPro" id="IPR050464">
    <property type="entry name" value="Zeta_carotene_desat/Oxidored"/>
</dbReference>
<dbReference type="Gene3D" id="1.10.405.20">
    <property type="match status" value="1"/>
</dbReference>
<reference evidence="2 3" key="1">
    <citation type="submission" date="2018-04" db="EMBL/GenBank/DDBJ databases">
        <title>Polynucleobacter sp. UK-Long2-W17 genome.</title>
        <authorList>
            <person name="Hahn M.W."/>
        </authorList>
    </citation>
    <scope>NUCLEOTIDE SEQUENCE [LARGE SCALE GENOMIC DNA]</scope>
    <source>
        <strain evidence="2 3">UK-Long2-W17</strain>
    </source>
</reference>
<name>A0A6M9PF20_9BURK</name>
<dbReference type="EMBL" id="CP028940">
    <property type="protein sequence ID" value="QKM61340.1"/>
    <property type="molecule type" value="Genomic_DNA"/>
</dbReference>
<dbReference type="GO" id="GO:0016491">
    <property type="term" value="F:oxidoreductase activity"/>
    <property type="evidence" value="ECO:0007669"/>
    <property type="project" value="InterPro"/>
</dbReference>
<accession>A0A6M9PF20</accession>
<protein>
    <submittedName>
        <fullName evidence="2">NAD/FAD-binding protein</fullName>
    </submittedName>
</protein>
<dbReference type="Gene3D" id="3.50.50.60">
    <property type="entry name" value="FAD/NAD(P)-binding domain"/>
    <property type="match status" value="1"/>
</dbReference>
<keyword evidence="3" id="KW-1185">Reference proteome</keyword>
<dbReference type="InterPro" id="IPR002937">
    <property type="entry name" value="Amino_oxidase"/>
</dbReference>
<proteinExistence type="predicted"/>
<dbReference type="AlphaFoldDB" id="A0A6M9PF20"/>
<dbReference type="FunFam" id="1.10.405.20:FF:000001">
    <property type="entry name" value="Amine oxidase"/>
    <property type="match status" value="1"/>
</dbReference>
<evidence type="ECO:0000313" key="3">
    <source>
        <dbReference type="Proteomes" id="UP000501090"/>
    </source>
</evidence>
<dbReference type="PANTHER" id="PTHR42923:SF17">
    <property type="entry name" value="AMINE OXIDASE DOMAIN-CONTAINING PROTEIN"/>
    <property type="match status" value="1"/>
</dbReference>
<sequence>MSKKKVAIIGAGISGLGCAYALRQHPDLDITIFEGGNHIGGHSNTVDLSLETPQGKITHGVDTGFLVFNRKTYPRLVRLFEEIQVPIAPSEMSFSVSIDTSEKTGGAKKIEWAGNDLNSFFGQRSNLFSPSFWRMAYDILRFNRLATQLAEEQITAKLEYSEPDERIKDFLERNRFSNSFKENYFLPMIGAIWSCSVEQMLEFPIQTMVRFCHNHGLLQIQNRPQWLTVKGGSREYVKLLVAALEKHQVKVLRESVIRVNASQTKQALAEVITASGSHWFDEVVMACHSDQTLNLVHGITQDARNILASVPYQQNRAILHTDTDFLPANERCWAAWNYTAKSGATPTAQQHVSVNYLINRLQPLPKELQQTQIIVSLNPLTNPKQHLVHQEIHYAHPVFDMRAVQAQKELPLIQGNSSIWYCGAWTGFGFHEDGLRSGELVAKDLMESISHRIQLNSTQHI</sequence>
<dbReference type="Proteomes" id="UP000501090">
    <property type="component" value="Chromosome"/>
</dbReference>
<dbReference type="PANTHER" id="PTHR42923">
    <property type="entry name" value="PROTOPORPHYRINOGEN OXIDASE"/>
    <property type="match status" value="1"/>
</dbReference>
<gene>
    <name evidence="2" type="ORF">DN92_10045</name>
</gene>
<evidence type="ECO:0000313" key="2">
    <source>
        <dbReference type="EMBL" id="QKM61340.1"/>
    </source>
</evidence>
<dbReference type="SUPFAM" id="SSF51905">
    <property type="entry name" value="FAD/NAD(P)-binding domain"/>
    <property type="match status" value="1"/>
</dbReference>
<dbReference type="Pfam" id="PF01593">
    <property type="entry name" value="Amino_oxidase"/>
    <property type="match status" value="1"/>
</dbReference>
<organism evidence="2 3">
    <name type="scientific">Polynucleobacter arcticus</name>
    <dbReference type="NCBI Taxonomy" id="1743165"/>
    <lineage>
        <taxon>Bacteria</taxon>
        <taxon>Pseudomonadati</taxon>
        <taxon>Pseudomonadota</taxon>
        <taxon>Betaproteobacteria</taxon>
        <taxon>Burkholderiales</taxon>
        <taxon>Burkholderiaceae</taxon>
        <taxon>Polynucleobacter</taxon>
    </lineage>
</organism>
<evidence type="ECO:0000259" key="1">
    <source>
        <dbReference type="Pfam" id="PF01593"/>
    </source>
</evidence>
<dbReference type="KEGG" id="pard:DN92_10045"/>
<dbReference type="InterPro" id="IPR036188">
    <property type="entry name" value="FAD/NAD-bd_sf"/>
</dbReference>
<dbReference type="RefSeq" id="WP_173961104.1">
    <property type="nucleotide sequence ID" value="NZ_CBCSCC010000001.1"/>
</dbReference>
<dbReference type="Gene3D" id="3.30.70.1990">
    <property type="match status" value="1"/>
</dbReference>
<feature type="domain" description="Amine oxidase" evidence="1">
    <location>
        <begin position="13"/>
        <end position="445"/>
    </location>
</feature>